<proteinExistence type="predicted"/>
<dbReference type="RefSeq" id="WP_194412207.1">
    <property type="nucleotide sequence ID" value="NZ_BAABKZ010000001.1"/>
</dbReference>
<organism evidence="2 3">
    <name type="scientific">Microbacterium yannicii</name>
    <dbReference type="NCBI Taxonomy" id="671622"/>
    <lineage>
        <taxon>Bacteria</taxon>
        <taxon>Bacillati</taxon>
        <taxon>Actinomycetota</taxon>
        <taxon>Actinomycetes</taxon>
        <taxon>Micrococcales</taxon>
        <taxon>Microbacteriaceae</taxon>
        <taxon>Microbacterium</taxon>
    </lineage>
</organism>
<evidence type="ECO:0000256" key="1">
    <source>
        <dbReference type="SAM" id="MobiDB-lite"/>
    </source>
</evidence>
<dbReference type="EMBL" id="BAABKZ010000001">
    <property type="protein sequence ID" value="GAA5084750.1"/>
    <property type="molecule type" value="Genomic_DNA"/>
</dbReference>
<feature type="region of interest" description="Disordered" evidence="1">
    <location>
        <begin position="137"/>
        <end position="156"/>
    </location>
</feature>
<dbReference type="Proteomes" id="UP001501407">
    <property type="component" value="Unassembled WGS sequence"/>
</dbReference>
<feature type="compositionally biased region" description="Low complexity" evidence="1">
    <location>
        <begin position="205"/>
        <end position="227"/>
    </location>
</feature>
<evidence type="ECO:0000313" key="3">
    <source>
        <dbReference type="Proteomes" id="UP001501407"/>
    </source>
</evidence>
<keyword evidence="3" id="KW-1185">Reference proteome</keyword>
<comment type="caution">
    <text evidence="2">The sequence shown here is derived from an EMBL/GenBank/DDBJ whole genome shotgun (WGS) entry which is preliminary data.</text>
</comment>
<protein>
    <recommendedName>
        <fullName evidence="4">DivIVA domain-containing protein</fullName>
    </recommendedName>
</protein>
<feature type="compositionally biased region" description="Pro residues" evidence="1">
    <location>
        <begin position="228"/>
        <end position="244"/>
    </location>
</feature>
<sequence>MTATESVSITPELLRGVSFAEERHGYARAEVQELLAAAADALEVAWRDNEALTASGVTTEEGEISSRAVLLLSSAQRIADDAVAEAESYAKDLIETARKQYREIIERAQHVAHSIEKQAAAHPGAIAEAAAAQPEQVAAPAVGARPAEPWADRSPSSAFATDDLAAAGPASPDDVVRARQFARMATAQVHSLLESIERELGRLGATPAQTPTQTSAQSSAQPSASPAPALPPVPPAPAAPPSPDQPAADDQPSNDRPWRRGSAGR</sequence>
<reference evidence="3" key="1">
    <citation type="journal article" date="2019" name="Int. J. Syst. Evol. Microbiol.">
        <title>The Global Catalogue of Microorganisms (GCM) 10K type strain sequencing project: providing services to taxonomists for standard genome sequencing and annotation.</title>
        <authorList>
            <consortium name="The Broad Institute Genomics Platform"/>
            <consortium name="The Broad Institute Genome Sequencing Center for Infectious Disease"/>
            <person name="Wu L."/>
            <person name="Ma J."/>
        </authorList>
    </citation>
    <scope>NUCLEOTIDE SEQUENCE [LARGE SCALE GENOMIC DNA]</scope>
    <source>
        <strain evidence="3">JCM 18959</strain>
    </source>
</reference>
<feature type="region of interest" description="Disordered" evidence="1">
    <location>
        <begin position="201"/>
        <end position="265"/>
    </location>
</feature>
<evidence type="ECO:0008006" key="4">
    <source>
        <dbReference type="Google" id="ProtNLM"/>
    </source>
</evidence>
<gene>
    <name evidence="2" type="ORF">GCM10025760_02940</name>
</gene>
<accession>A0ABP9LSM7</accession>
<name>A0ABP9LSM7_9MICO</name>
<evidence type="ECO:0000313" key="2">
    <source>
        <dbReference type="EMBL" id="GAA5084750.1"/>
    </source>
</evidence>